<dbReference type="InterPro" id="IPR008767">
    <property type="entry name" value="Phage_SPP1_head-tail_adaptor"/>
</dbReference>
<gene>
    <name evidence="1" type="ORF">CEW89_08430</name>
</gene>
<protein>
    <submittedName>
        <fullName evidence="1">Head-tail adaptor protein</fullName>
    </submittedName>
</protein>
<dbReference type="AlphaFoldDB" id="A0A291GB24"/>
<reference evidence="1 2" key="1">
    <citation type="submission" date="2017-06" db="EMBL/GenBank/DDBJ databases">
        <title>Celeribacter sp. TSPH2 complete genome sequence.</title>
        <authorList>
            <person name="Woo J.-H."/>
            <person name="Kim H.-S."/>
        </authorList>
    </citation>
    <scope>NUCLEOTIDE SEQUENCE [LARGE SCALE GENOMIC DNA]</scope>
    <source>
        <strain evidence="1 2">TSPH2</strain>
    </source>
</reference>
<evidence type="ECO:0000313" key="2">
    <source>
        <dbReference type="Proteomes" id="UP000217935"/>
    </source>
</evidence>
<dbReference type="EMBL" id="CP022196">
    <property type="protein sequence ID" value="ATG47599.1"/>
    <property type="molecule type" value="Genomic_DNA"/>
</dbReference>
<organism evidence="1 2">
    <name type="scientific">Celeribacter ethanolicus</name>
    <dbReference type="NCBI Taxonomy" id="1758178"/>
    <lineage>
        <taxon>Bacteria</taxon>
        <taxon>Pseudomonadati</taxon>
        <taxon>Pseudomonadota</taxon>
        <taxon>Alphaproteobacteria</taxon>
        <taxon>Rhodobacterales</taxon>
        <taxon>Roseobacteraceae</taxon>
        <taxon>Celeribacter</taxon>
    </lineage>
</organism>
<name>A0A291GB24_9RHOB</name>
<evidence type="ECO:0000313" key="1">
    <source>
        <dbReference type="EMBL" id="ATG47599.1"/>
    </source>
</evidence>
<keyword evidence="2" id="KW-1185">Reference proteome</keyword>
<dbReference type="Pfam" id="PF05521">
    <property type="entry name" value="Phage_HCP"/>
    <property type="match status" value="1"/>
</dbReference>
<accession>A0A291GB24</accession>
<dbReference type="KEGG" id="ceh:CEW89_08430"/>
<dbReference type="InterPro" id="IPR038666">
    <property type="entry name" value="SSP1_head-tail_sf"/>
</dbReference>
<proteinExistence type="predicted"/>
<sequence>MEVLGLMVGRLGSLRESVSFHAATKTPSDGGGFDLSWNLHHSCRAEFIYHSGGEDTQAARFQGTQVYKIRIRSCAKARAIDTDMRMHDVRRYAENDRGVAKSGLYNIREVDAITDRNWVYIVAETGVAA</sequence>
<dbReference type="Gene3D" id="2.40.10.270">
    <property type="entry name" value="Bacteriophage SPP1 head-tail adaptor protein"/>
    <property type="match status" value="1"/>
</dbReference>
<dbReference type="Proteomes" id="UP000217935">
    <property type="component" value="Chromosome"/>
</dbReference>